<gene>
    <name evidence="4" type="ORF">BEMITA_LOCUS3557</name>
</gene>
<protein>
    <recommendedName>
        <fullName evidence="3">Peptidase C1A papain C-terminal domain-containing protein</fullName>
    </recommendedName>
</protein>
<name>A0A9P0F0Y1_BEMTA</name>
<dbReference type="SUPFAM" id="SSF54001">
    <property type="entry name" value="Cysteine proteinases"/>
    <property type="match status" value="1"/>
</dbReference>
<dbReference type="InterPro" id="IPR038765">
    <property type="entry name" value="Papain-like_cys_pep_sf"/>
</dbReference>
<dbReference type="Pfam" id="PF00112">
    <property type="entry name" value="Peptidase_C1"/>
    <property type="match status" value="1"/>
</dbReference>
<evidence type="ECO:0000313" key="4">
    <source>
        <dbReference type="EMBL" id="CAH0384190.1"/>
    </source>
</evidence>
<dbReference type="Gene3D" id="3.90.70.10">
    <property type="entry name" value="Cysteine proteinases"/>
    <property type="match status" value="1"/>
</dbReference>
<evidence type="ECO:0000313" key="5">
    <source>
        <dbReference type="Proteomes" id="UP001152759"/>
    </source>
</evidence>
<dbReference type="GO" id="GO:0006508">
    <property type="term" value="P:proteolysis"/>
    <property type="evidence" value="ECO:0007669"/>
    <property type="project" value="InterPro"/>
</dbReference>
<sequence>MTASPKICYFAGVLTFFGQFLVGYTVDVLSLEGVEWINSLQSTWQAEFKYPRTAPALVQNSMIPESDDTQGEIAELEFPINGRKEEDPGWISTVPNRFDARNYKPWKRCRRIISYVPDQGPSEFVGYASAVAAAASDRLCIHTRGRVRLPLSAQNILACCHNCGAYDNVYGGSQYNSWAFLTVGIPSGGGFSPRIGCQPYEMQPCQHFDISGDREKCSVARIDKAKCQNRCTNSKYTKSYSEDLRKVQSFEWLSTNETNIFQEIMTYGPVTAGFDFYEDFISYKKGVYKHIGGRYITHHKVKVIGWGIEKGEPYWLCINSWNKDWGLHGLFKISRNNAKVNFEYSFSAGWF</sequence>
<feature type="domain" description="Peptidase C1A papain C-terminal" evidence="3">
    <location>
        <begin position="94"/>
        <end position="350"/>
    </location>
</feature>
<accession>A0A9P0F0Y1</accession>
<organism evidence="4 5">
    <name type="scientific">Bemisia tabaci</name>
    <name type="common">Sweetpotato whitefly</name>
    <name type="synonym">Aleurodes tabaci</name>
    <dbReference type="NCBI Taxonomy" id="7038"/>
    <lineage>
        <taxon>Eukaryota</taxon>
        <taxon>Metazoa</taxon>
        <taxon>Ecdysozoa</taxon>
        <taxon>Arthropoda</taxon>
        <taxon>Hexapoda</taxon>
        <taxon>Insecta</taxon>
        <taxon>Pterygota</taxon>
        <taxon>Neoptera</taxon>
        <taxon>Paraneoptera</taxon>
        <taxon>Hemiptera</taxon>
        <taxon>Sternorrhyncha</taxon>
        <taxon>Aleyrodoidea</taxon>
        <taxon>Aleyrodidae</taxon>
        <taxon>Aleyrodinae</taxon>
        <taxon>Bemisia</taxon>
    </lineage>
</organism>
<dbReference type="Proteomes" id="UP001152759">
    <property type="component" value="Chromosome 2"/>
</dbReference>
<keyword evidence="5" id="KW-1185">Reference proteome</keyword>
<dbReference type="KEGG" id="btab:109033651"/>
<keyword evidence="2" id="KW-0472">Membrane</keyword>
<dbReference type="AlphaFoldDB" id="A0A9P0F0Y1"/>
<dbReference type="PANTHER" id="PTHR12411">
    <property type="entry name" value="CYSTEINE PROTEASE FAMILY C1-RELATED"/>
    <property type="match status" value="1"/>
</dbReference>
<evidence type="ECO:0000259" key="3">
    <source>
        <dbReference type="SMART" id="SM00645"/>
    </source>
</evidence>
<evidence type="ECO:0000256" key="1">
    <source>
        <dbReference type="ARBA" id="ARBA00008455"/>
    </source>
</evidence>
<proteinExistence type="inferred from homology"/>
<feature type="transmembrane region" description="Helical" evidence="2">
    <location>
        <begin position="7"/>
        <end position="26"/>
    </location>
</feature>
<reference evidence="4" key="1">
    <citation type="submission" date="2021-12" db="EMBL/GenBank/DDBJ databases">
        <authorList>
            <person name="King R."/>
        </authorList>
    </citation>
    <scope>NUCLEOTIDE SEQUENCE</scope>
</reference>
<dbReference type="SMART" id="SM00645">
    <property type="entry name" value="Pept_C1"/>
    <property type="match status" value="1"/>
</dbReference>
<dbReference type="OrthoDB" id="190265at2759"/>
<dbReference type="EMBL" id="OU963863">
    <property type="protein sequence ID" value="CAH0384190.1"/>
    <property type="molecule type" value="Genomic_DNA"/>
</dbReference>
<comment type="similarity">
    <text evidence="1">Belongs to the peptidase C1 family.</text>
</comment>
<evidence type="ECO:0000256" key="2">
    <source>
        <dbReference type="SAM" id="Phobius"/>
    </source>
</evidence>
<keyword evidence="2" id="KW-1133">Transmembrane helix</keyword>
<dbReference type="GO" id="GO:0008234">
    <property type="term" value="F:cysteine-type peptidase activity"/>
    <property type="evidence" value="ECO:0007669"/>
    <property type="project" value="InterPro"/>
</dbReference>
<keyword evidence="2" id="KW-0812">Transmembrane</keyword>
<dbReference type="InterPro" id="IPR000668">
    <property type="entry name" value="Peptidase_C1A_C"/>
</dbReference>
<dbReference type="InterPro" id="IPR013128">
    <property type="entry name" value="Peptidase_C1A"/>
</dbReference>